<keyword evidence="3" id="KW-1185">Reference proteome</keyword>
<comment type="caution">
    <text evidence="2">The sequence shown here is derived from an EMBL/GenBank/DDBJ whole genome shotgun (WGS) entry which is preliminary data.</text>
</comment>
<name>A0A8S1Y3T2_PAROT</name>
<protein>
    <submittedName>
        <fullName evidence="2">Uncharacterized protein</fullName>
    </submittedName>
</protein>
<organism evidence="2 3">
    <name type="scientific">Paramecium octaurelia</name>
    <dbReference type="NCBI Taxonomy" id="43137"/>
    <lineage>
        <taxon>Eukaryota</taxon>
        <taxon>Sar</taxon>
        <taxon>Alveolata</taxon>
        <taxon>Ciliophora</taxon>
        <taxon>Intramacronucleata</taxon>
        <taxon>Oligohymenophorea</taxon>
        <taxon>Peniculida</taxon>
        <taxon>Parameciidae</taxon>
        <taxon>Paramecium</taxon>
    </lineage>
</organism>
<sequence>MKFFCLKLMILEKISRSKFGIEQYNKQKLQFKLQKNLDAQTRKFLECQLIFEYNIKSYQNGQTQFIHQKAGKSENVGFANQNGKKFNFSSNESSKFKKTNNKGGEGLLSNLLEEVAFFSSAFYQIEMYQKNIQTKFQEQFQFRIQEFIQKLEQLQFSQINLYQETDENFHSYLERLETNLFKRVNDIEITQFKIPIFDFLDYLEDYLQEKLAQKRCFSNLNIEQDFLIQQIKKIYWEEGSDGFKKEKEEESNLLDNLVQRFKDFTNNEQWKIKQGLVFPVIQISTNCFSDSITSFCQEVLIQLWVEEKDQRVRNVLKNQHLIRMQMQILSKDWSTQHDRIEKKMQEMSRRIDELQEQISHEAKLNQRDLYKKRTRRNIKTIG</sequence>
<feature type="coiled-coil region" evidence="1">
    <location>
        <begin position="337"/>
        <end position="364"/>
    </location>
</feature>
<gene>
    <name evidence="2" type="ORF">POCTA_138.1.T1450005</name>
</gene>
<evidence type="ECO:0000313" key="2">
    <source>
        <dbReference type="EMBL" id="CAD8208679.1"/>
    </source>
</evidence>
<evidence type="ECO:0000313" key="3">
    <source>
        <dbReference type="Proteomes" id="UP000683925"/>
    </source>
</evidence>
<evidence type="ECO:0000256" key="1">
    <source>
        <dbReference type="SAM" id="Coils"/>
    </source>
</evidence>
<proteinExistence type="predicted"/>
<reference evidence="2" key="1">
    <citation type="submission" date="2021-01" db="EMBL/GenBank/DDBJ databases">
        <authorList>
            <consortium name="Genoscope - CEA"/>
            <person name="William W."/>
        </authorList>
    </citation>
    <scope>NUCLEOTIDE SEQUENCE</scope>
</reference>
<dbReference type="EMBL" id="CAJJDP010000147">
    <property type="protein sequence ID" value="CAD8208679.1"/>
    <property type="molecule type" value="Genomic_DNA"/>
</dbReference>
<dbReference type="AlphaFoldDB" id="A0A8S1Y3T2"/>
<keyword evidence="1" id="KW-0175">Coiled coil</keyword>
<dbReference type="Proteomes" id="UP000683925">
    <property type="component" value="Unassembled WGS sequence"/>
</dbReference>
<accession>A0A8S1Y3T2</accession>